<evidence type="ECO:0000259" key="16">
    <source>
        <dbReference type="PROSITE" id="PS50994"/>
    </source>
</evidence>
<dbReference type="InterPro" id="IPR036397">
    <property type="entry name" value="RNaseH_sf"/>
</dbReference>
<feature type="domain" description="Integrase catalytic" evidence="16">
    <location>
        <begin position="336"/>
        <end position="501"/>
    </location>
</feature>
<comment type="caution">
    <text evidence="17">The sequence shown here is derived from an EMBL/GenBank/DDBJ whole genome shotgun (WGS) entry which is preliminary data.</text>
</comment>
<evidence type="ECO:0000256" key="12">
    <source>
        <dbReference type="ARBA" id="ARBA00023172"/>
    </source>
</evidence>
<feature type="region of interest" description="Disordered" evidence="15">
    <location>
        <begin position="45"/>
        <end position="102"/>
    </location>
</feature>
<evidence type="ECO:0000313" key="17">
    <source>
        <dbReference type="EMBL" id="MBW0501905.1"/>
    </source>
</evidence>
<dbReference type="GO" id="GO:0032196">
    <property type="term" value="P:transposition"/>
    <property type="evidence" value="ECO:0007669"/>
    <property type="project" value="UniProtKB-KW"/>
</dbReference>
<dbReference type="SUPFAM" id="SSF50630">
    <property type="entry name" value="Acid proteases"/>
    <property type="match status" value="1"/>
</dbReference>
<keyword evidence="12" id="KW-0233">DNA recombination</keyword>
<protein>
    <recommendedName>
        <fullName evidence="16">Integrase catalytic domain-containing protein</fullName>
    </recommendedName>
</protein>
<dbReference type="InterPro" id="IPR021109">
    <property type="entry name" value="Peptidase_aspartic_dom_sf"/>
</dbReference>
<dbReference type="PROSITE" id="PS50994">
    <property type="entry name" value="INTEGRASE"/>
    <property type="match status" value="1"/>
</dbReference>
<evidence type="ECO:0000256" key="10">
    <source>
        <dbReference type="ARBA" id="ARBA00022918"/>
    </source>
</evidence>
<dbReference type="InterPro" id="IPR001584">
    <property type="entry name" value="Integrase_cat-core"/>
</dbReference>
<evidence type="ECO:0000256" key="11">
    <source>
        <dbReference type="ARBA" id="ARBA00022932"/>
    </source>
</evidence>
<evidence type="ECO:0000256" key="5">
    <source>
        <dbReference type="ARBA" id="ARBA00022759"/>
    </source>
</evidence>
<evidence type="ECO:0000256" key="2">
    <source>
        <dbReference type="ARBA" id="ARBA00022695"/>
    </source>
</evidence>
<sequence>MAAAFFLQSLDNDKELSGLCQTLYDTKPFELSTITDRVLIEHTRQESSHNQALLFDKNKQPESEKNKGKNKSEGGRKKSVFKDRKKGKGNNQGTAKNPTQEQDINKIFEQLEQLLEKLQTNTHSISVNAASESQEPIKPSGSDSDAFIFDKVNPMIGENNQGLIYLDSGAGRTVVNDLRLLENPTPVSKQINTFSNPVKVTHQGTLIFKGIKLYPVIYVPNGPVNLLSVSQLCDHGMKLVSKTNLLLIKHNNRIVDTFHQQGNLFVLRLPLPENPIYILPTGCLDWHLTLGHPSDSYIKAFLKDRRINGSFTHSSDCPVCHQAKIRNRPHSQTLPRADAPFSKIHMDTLQINPQTRKGHKYILVLIDDYSRFNRIYLLTEKSQAADYIKSYLMEIKNKLNITPAYLHTDRGGEFSSQLFINFLTGQGISLERGPPESPQTNGVAERFNQTLLSKMRCLLGQSNIPISYWDEAAAHASLLLNLLPHKHLMMKTPASVLNKKNCSIKPEVDLKRLVPFGMKVTAKISNPSSKIEPQGEILRALTFEKYSDGLRLLNLETGKIRVSRDYTLTARNPTPSMNQPASVLLNASSLKIKLRIPSSKPEEQSTIAQPSSQSIDAEHASRPSHTPAIYELSKNYEYVPYYKEAPRNISSSINKDNIVTRKRNSHYRENLSLADIVPYSKAVNNPIEAPEWKKAMDAEYHSLTSHNTGELVPYPPKPAKVIGGMWRLSCKRNEHGEIYWYKA</sequence>
<evidence type="ECO:0000256" key="7">
    <source>
        <dbReference type="ARBA" id="ARBA00022842"/>
    </source>
</evidence>
<evidence type="ECO:0000256" key="9">
    <source>
        <dbReference type="ARBA" id="ARBA00022908"/>
    </source>
</evidence>
<dbReference type="EMBL" id="AVOT02016558">
    <property type="protein sequence ID" value="MBW0501905.1"/>
    <property type="molecule type" value="Genomic_DNA"/>
</dbReference>
<evidence type="ECO:0000256" key="8">
    <source>
        <dbReference type="ARBA" id="ARBA00022884"/>
    </source>
</evidence>
<evidence type="ECO:0000256" key="6">
    <source>
        <dbReference type="ARBA" id="ARBA00022801"/>
    </source>
</evidence>
<keyword evidence="9" id="KW-0229">DNA integration</keyword>
<accession>A0A9Q3DJ11</accession>
<keyword evidence="10" id="KW-0695">RNA-directed DNA polymerase</keyword>
<dbReference type="Gene3D" id="3.30.420.10">
    <property type="entry name" value="Ribonuclease H-like superfamily/Ribonuclease H"/>
    <property type="match status" value="1"/>
</dbReference>
<evidence type="ECO:0000256" key="13">
    <source>
        <dbReference type="ARBA" id="ARBA00048173"/>
    </source>
</evidence>
<keyword evidence="4" id="KW-0479">Metal-binding</keyword>
<keyword evidence="3" id="KW-0540">Nuclease</keyword>
<dbReference type="GO" id="GO:0003887">
    <property type="term" value="F:DNA-directed DNA polymerase activity"/>
    <property type="evidence" value="ECO:0007669"/>
    <property type="project" value="UniProtKB-KW"/>
</dbReference>
<comment type="catalytic activity">
    <reaction evidence="14">
        <text>DNA(n) + a 2'-deoxyribonucleoside 5'-triphosphate = DNA(n+1) + diphosphate</text>
        <dbReference type="Rhea" id="RHEA:22508"/>
        <dbReference type="Rhea" id="RHEA-COMP:17339"/>
        <dbReference type="Rhea" id="RHEA-COMP:17340"/>
        <dbReference type="ChEBI" id="CHEBI:33019"/>
        <dbReference type="ChEBI" id="CHEBI:61560"/>
        <dbReference type="ChEBI" id="CHEBI:173112"/>
        <dbReference type="EC" id="2.7.7.7"/>
    </reaction>
</comment>
<dbReference type="OrthoDB" id="775972at2759"/>
<dbReference type="GO" id="GO:0015074">
    <property type="term" value="P:DNA integration"/>
    <property type="evidence" value="ECO:0007669"/>
    <property type="project" value="UniProtKB-KW"/>
</dbReference>
<reference evidence="17" key="1">
    <citation type="submission" date="2021-03" db="EMBL/GenBank/DDBJ databases">
        <title>Draft genome sequence of rust myrtle Austropuccinia psidii MF-1, a brazilian biotype.</title>
        <authorList>
            <person name="Quecine M.C."/>
            <person name="Pachon D.M.R."/>
            <person name="Bonatelli M.L."/>
            <person name="Correr F.H."/>
            <person name="Franceschini L.M."/>
            <person name="Leite T.F."/>
            <person name="Margarido G.R.A."/>
            <person name="Almeida C.A."/>
            <person name="Ferrarezi J.A."/>
            <person name="Labate C.A."/>
        </authorList>
    </citation>
    <scope>NUCLEOTIDE SEQUENCE</scope>
    <source>
        <strain evidence="17">MF-1</strain>
    </source>
</reference>
<dbReference type="Proteomes" id="UP000765509">
    <property type="component" value="Unassembled WGS sequence"/>
</dbReference>
<keyword evidence="18" id="KW-1185">Reference proteome</keyword>
<organism evidence="17 18">
    <name type="scientific">Austropuccinia psidii MF-1</name>
    <dbReference type="NCBI Taxonomy" id="1389203"/>
    <lineage>
        <taxon>Eukaryota</taxon>
        <taxon>Fungi</taxon>
        <taxon>Dikarya</taxon>
        <taxon>Basidiomycota</taxon>
        <taxon>Pucciniomycotina</taxon>
        <taxon>Pucciniomycetes</taxon>
        <taxon>Pucciniales</taxon>
        <taxon>Sphaerophragmiaceae</taxon>
        <taxon>Austropuccinia</taxon>
    </lineage>
</organism>
<dbReference type="GO" id="GO:0016787">
    <property type="term" value="F:hydrolase activity"/>
    <property type="evidence" value="ECO:0007669"/>
    <property type="project" value="UniProtKB-KW"/>
</dbReference>
<evidence type="ECO:0000256" key="4">
    <source>
        <dbReference type="ARBA" id="ARBA00022723"/>
    </source>
</evidence>
<name>A0A9Q3DJ11_9BASI</name>
<dbReference type="AlphaFoldDB" id="A0A9Q3DJ11"/>
<dbReference type="SUPFAM" id="SSF53098">
    <property type="entry name" value="Ribonuclease H-like"/>
    <property type="match status" value="1"/>
</dbReference>
<keyword evidence="8" id="KW-0694">RNA-binding</keyword>
<comment type="catalytic activity">
    <reaction evidence="13">
        <text>DNA(n) + a 2'-deoxyribonucleoside 5'-triphosphate = DNA(n+1) + diphosphate</text>
        <dbReference type="Rhea" id="RHEA:22508"/>
        <dbReference type="Rhea" id="RHEA-COMP:17339"/>
        <dbReference type="Rhea" id="RHEA-COMP:17340"/>
        <dbReference type="ChEBI" id="CHEBI:33019"/>
        <dbReference type="ChEBI" id="CHEBI:61560"/>
        <dbReference type="ChEBI" id="CHEBI:173112"/>
        <dbReference type="EC" id="2.7.7.49"/>
    </reaction>
</comment>
<keyword evidence="11" id="KW-0239">DNA-directed DNA polymerase</keyword>
<dbReference type="GO" id="GO:0004519">
    <property type="term" value="F:endonuclease activity"/>
    <property type="evidence" value="ECO:0007669"/>
    <property type="project" value="UniProtKB-KW"/>
</dbReference>
<evidence type="ECO:0000313" key="18">
    <source>
        <dbReference type="Proteomes" id="UP000765509"/>
    </source>
</evidence>
<proteinExistence type="predicted"/>
<dbReference type="GO" id="GO:0006310">
    <property type="term" value="P:DNA recombination"/>
    <property type="evidence" value="ECO:0007669"/>
    <property type="project" value="UniProtKB-KW"/>
</dbReference>
<feature type="compositionally biased region" description="Polar residues" evidence="15">
    <location>
        <begin position="604"/>
        <end position="615"/>
    </location>
</feature>
<evidence type="ECO:0000256" key="1">
    <source>
        <dbReference type="ARBA" id="ARBA00022578"/>
    </source>
</evidence>
<dbReference type="InterPro" id="IPR012337">
    <property type="entry name" value="RNaseH-like_sf"/>
</dbReference>
<dbReference type="GO" id="GO:0005634">
    <property type="term" value="C:nucleus"/>
    <property type="evidence" value="ECO:0007669"/>
    <property type="project" value="UniProtKB-ARBA"/>
</dbReference>
<dbReference type="PANTHER" id="PTHR42648:SF11">
    <property type="entry name" value="TRANSPOSON TY4-P GAG-POL POLYPROTEIN"/>
    <property type="match status" value="1"/>
</dbReference>
<keyword evidence="5" id="KW-0255">Endonuclease</keyword>
<dbReference type="GO" id="GO:0003964">
    <property type="term" value="F:RNA-directed DNA polymerase activity"/>
    <property type="evidence" value="ECO:0007669"/>
    <property type="project" value="UniProtKB-KW"/>
</dbReference>
<feature type="region of interest" description="Disordered" evidence="15">
    <location>
        <begin position="598"/>
        <end position="624"/>
    </location>
</feature>
<keyword evidence="11" id="KW-0808">Transferase</keyword>
<evidence type="ECO:0000256" key="3">
    <source>
        <dbReference type="ARBA" id="ARBA00022722"/>
    </source>
</evidence>
<keyword evidence="6" id="KW-0378">Hydrolase</keyword>
<keyword evidence="1" id="KW-0815">Transposition</keyword>
<keyword evidence="2" id="KW-0548">Nucleotidyltransferase</keyword>
<feature type="compositionally biased region" description="Polar residues" evidence="15">
    <location>
        <begin position="89"/>
        <end position="102"/>
    </location>
</feature>
<evidence type="ECO:0000256" key="14">
    <source>
        <dbReference type="ARBA" id="ARBA00049244"/>
    </source>
</evidence>
<feature type="compositionally biased region" description="Basic and acidic residues" evidence="15">
    <location>
        <begin position="56"/>
        <end position="82"/>
    </location>
</feature>
<keyword evidence="7" id="KW-0460">Magnesium</keyword>
<dbReference type="InterPro" id="IPR039537">
    <property type="entry name" value="Retrotran_Ty1/copia-like"/>
</dbReference>
<dbReference type="PANTHER" id="PTHR42648">
    <property type="entry name" value="TRANSPOSASE, PUTATIVE-RELATED"/>
    <property type="match status" value="1"/>
</dbReference>
<dbReference type="GO" id="GO:0046872">
    <property type="term" value="F:metal ion binding"/>
    <property type="evidence" value="ECO:0007669"/>
    <property type="project" value="UniProtKB-KW"/>
</dbReference>
<evidence type="ECO:0000256" key="15">
    <source>
        <dbReference type="SAM" id="MobiDB-lite"/>
    </source>
</evidence>
<dbReference type="GO" id="GO:0003723">
    <property type="term" value="F:RNA binding"/>
    <property type="evidence" value="ECO:0007669"/>
    <property type="project" value="UniProtKB-KW"/>
</dbReference>
<dbReference type="Pfam" id="PF00665">
    <property type="entry name" value="rve"/>
    <property type="match status" value="1"/>
</dbReference>
<gene>
    <name evidence="17" type="ORF">O181_041620</name>
</gene>